<dbReference type="InterPro" id="IPR036900">
    <property type="entry name" value="A-D-PHexomutase_C_sf"/>
</dbReference>
<reference evidence="15 16" key="1">
    <citation type="submission" date="2018-03" db="EMBL/GenBank/DDBJ databases">
        <title>Ahniella affigens gen. nov., sp. nov., a gammaproteobacterium isolated from sandy soil near a stream.</title>
        <authorList>
            <person name="Ko Y."/>
            <person name="Kim J.-H."/>
        </authorList>
    </citation>
    <scope>NUCLEOTIDE SEQUENCE [LARGE SCALE GENOMIC DNA]</scope>
    <source>
        <strain evidence="15 16">D13</strain>
    </source>
</reference>
<evidence type="ECO:0000256" key="6">
    <source>
        <dbReference type="ARBA" id="ARBA00022553"/>
    </source>
</evidence>
<dbReference type="SUPFAM" id="SSF53738">
    <property type="entry name" value="Phosphoglucomutase, first 3 domains"/>
    <property type="match status" value="3"/>
</dbReference>
<dbReference type="AlphaFoldDB" id="A0A2P1PZE1"/>
<sequence length="805" mass="86143">MEGKGSELDAARLGTTAGLGLCVVFGLVFLAEGFQTFRESSSVEHLRAQRGELVTAVGQAVKNWQADLKLALDNNNLRSNLTVLDGTAQLQGRIELNKVLPDLDDAQFFSPDLTELDGVDLAQFGYAKASILTEARELDGQARVQAHSCTKTANRYCLAMAQRVMNGDQVLALAYIKRSLPKIESLRPDVDAGVGSLDFQMGTRVGAMVPLEHLGGGNSSDPMVDRPVPVEGSVFSVMATSPSLFKPSLFLTFLEGRSSTSSFLIGLVMLAVAGALVFKRLRMPKLLAAVVPAATTQAAPTEADLAKKLAAIKDHGEAASGMEVNEHAEPEVAAPAAKAERPMAGGGSGAIDRSIFRAYDIRGVVGSTLTTGTAMLIGQAVGSVVREKGLREVVVGRDGRLSGPELSEAIIKGLRNAGCDVVDVGAVPTPVLYFATHQLRTGSGIMVTGSHNPPEYNGFKIVVAGETLAEDAIQDLFARIVEGRLAHGSGGLQSIDIQSDYIERIVGDIQVTRPLKVVVDAGNGIAGGVGPQVLAGIGCDVVPLYCEVDGRFPNHHPDPSDPHNLEDLKVAIKQFDADLGLAFDGDGDRLGVVTKGGDVIFPDRLLMLFAQDVLTRNPGASIIYDVKCTGQLSEVIIRAGGAPVMWKTGHSLIKAKMKEEDAALAGEMSGHFFFKERWYGFDDGIYSAARLLDILAERPETPDQVFAELPNSVSTPELKIQMTEGAHYEFMERFRERAKFPGARVTTIDGVRADYKDGFGLVRCSNTTPCLVLRFESVNKIGLNRIQDTFRSQLLALDAKLVLPF</sequence>
<dbReference type="InterPro" id="IPR005843">
    <property type="entry name" value="A-D-PHexomutase_C"/>
</dbReference>
<dbReference type="EMBL" id="CP027860">
    <property type="protein sequence ID" value="AVQ00208.1"/>
    <property type="molecule type" value="Genomic_DNA"/>
</dbReference>
<dbReference type="InterPro" id="IPR005845">
    <property type="entry name" value="A-D-PHexomutase_a/b/a-II"/>
</dbReference>
<dbReference type="InterPro" id="IPR016055">
    <property type="entry name" value="A-D-PHexomutase_a/b/a-I/II/III"/>
</dbReference>
<evidence type="ECO:0000259" key="13">
    <source>
        <dbReference type="Pfam" id="PF02879"/>
    </source>
</evidence>
<evidence type="ECO:0000259" key="12">
    <source>
        <dbReference type="Pfam" id="PF02878"/>
    </source>
</evidence>
<keyword evidence="16" id="KW-1185">Reference proteome</keyword>
<dbReference type="Pfam" id="PF00408">
    <property type="entry name" value="PGM_PMM_IV"/>
    <property type="match status" value="1"/>
</dbReference>
<protein>
    <recommendedName>
        <fullName evidence="5">phosphomannomutase</fullName>
        <ecNumber evidence="5">5.4.2.8</ecNumber>
    </recommendedName>
</protein>
<dbReference type="CDD" id="cd03089">
    <property type="entry name" value="PMM_PGM"/>
    <property type="match status" value="1"/>
</dbReference>
<feature type="domain" description="Alpha-D-phosphohexomutase alpha/beta/alpha" evidence="14">
    <location>
        <begin position="602"/>
        <end position="711"/>
    </location>
</feature>
<evidence type="ECO:0000259" key="14">
    <source>
        <dbReference type="Pfam" id="PF02880"/>
    </source>
</evidence>
<comment type="catalytic activity">
    <reaction evidence="1">
        <text>alpha-D-mannose 1-phosphate = D-mannose 6-phosphate</text>
        <dbReference type="Rhea" id="RHEA:11140"/>
        <dbReference type="ChEBI" id="CHEBI:58409"/>
        <dbReference type="ChEBI" id="CHEBI:58735"/>
        <dbReference type="EC" id="5.4.2.8"/>
    </reaction>
</comment>
<comment type="pathway">
    <text evidence="3">Nucleotide-sugar biosynthesis; GDP-alpha-D-mannose biosynthesis; alpha-D-mannose 1-phosphate from D-fructose 6-phosphate: step 2/2.</text>
</comment>
<dbReference type="InterPro" id="IPR016066">
    <property type="entry name" value="A-D-PHexomutase_CS"/>
</dbReference>
<dbReference type="GO" id="GO:1901137">
    <property type="term" value="P:carbohydrate derivative biosynthetic process"/>
    <property type="evidence" value="ECO:0007669"/>
    <property type="project" value="UniProtKB-ARBA"/>
</dbReference>
<evidence type="ECO:0000256" key="8">
    <source>
        <dbReference type="ARBA" id="ARBA00022842"/>
    </source>
</evidence>
<keyword evidence="10" id="KW-0812">Transmembrane</keyword>
<dbReference type="GO" id="GO:0004615">
    <property type="term" value="F:phosphomannomutase activity"/>
    <property type="evidence" value="ECO:0007669"/>
    <property type="project" value="UniProtKB-EC"/>
</dbReference>
<dbReference type="OrthoDB" id="9803322at2"/>
<dbReference type="Gene3D" id="3.40.120.10">
    <property type="entry name" value="Alpha-D-Glucose-1,6-Bisphosphate, subunit A, domain 3"/>
    <property type="match status" value="3"/>
</dbReference>
<evidence type="ECO:0000313" key="16">
    <source>
        <dbReference type="Proteomes" id="UP000241074"/>
    </source>
</evidence>
<dbReference type="PRINTS" id="PR00509">
    <property type="entry name" value="PGMPMM"/>
</dbReference>
<keyword evidence="10" id="KW-1133">Transmembrane helix</keyword>
<feature type="transmembrane region" description="Helical" evidence="10">
    <location>
        <begin position="260"/>
        <end position="278"/>
    </location>
</feature>
<evidence type="ECO:0000256" key="5">
    <source>
        <dbReference type="ARBA" id="ARBA00012730"/>
    </source>
</evidence>
<keyword evidence="10" id="KW-0472">Membrane</keyword>
<evidence type="ECO:0000256" key="4">
    <source>
        <dbReference type="ARBA" id="ARBA00010231"/>
    </source>
</evidence>
<dbReference type="PANTHER" id="PTHR43771:SF2">
    <property type="entry name" value="PHOSPHOMANNOMUTASE_PHOSPHOGLUCOMUTASE"/>
    <property type="match status" value="1"/>
</dbReference>
<dbReference type="InterPro" id="IPR005846">
    <property type="entry name" value="A-D-PHexomutase_a/b/a-III"/>
</dbReference>
<dbReference type="Proteomes" id="UP000241074">
    <property type="component" value="Chromosome"/>
</dbReference>
<feature type="transmembrane region" description="Helical" evidence="10">
    <location>
        <begin position="12"/>
        <end position="31"/>
    </location>
</feature>
<dbReference type="Pfam" id="PF02880">
    <property type="entry name" value="PGM_PMM_III"/>
    <property type="match status" value="1"/>
</dbReference>
<evidence type="ECO:0000256" key="10">
    <source>
        <dbReference type="SAM" id="Phobius"/>
    </source>
</evidence>
<evidence type="ECO:0000256" key="7">
    <source>
        <dbReference type="ARBA" id="ARBA00022723"/>
    </source>
</evidence>
<reference evidence="15 16" key="2">
    <citation type="submission" date="2018-03" db="EMBL/GenBank/DDBJ databases">
        <authorList>
            <person name="Keele B.F."/>
        </authorList>
    </citation>
    <scope>NUCLEOTIDE SEQUENCE [LARGE SCALE GENOMIC DNA]</scope>
    <source>
        <strain evidence="15 16">D13</strain>
    </source>
</reference>
<comment type="similarity">
    <text evidence="4">Belongs to the phosphohexose mutase family.</text>
</comment>
<evidence type="ECO:0000256" key="1">
    <source>
        <dbReference type="ARBA" id="ARBA00000586"/>
    </source>
</evidence>
<organism evidence="15 16">
    <name type="scientific">Ahniella affigens</name>
    <dbReference type="NCBI Taxonomy" id="2021234"/>
    <lineage>
        <taxon>Bacteria</taxon>
        <taxon>Pseudomonadati</taxon>
        <taxon>Pseudomonadota</taxon>
        <taxon>Gammaproteobacteria</taxon>
        <taxon>Lysobacterales</taxon>
        <taxon>Rhodanobacteraceae</taxon>
        <taxon>Ahniella</taxon>
    </lineage>
</organism>
<evidence type="ECO:0000313" key="15">
    <source>
        <dbReference type="EMBL" id="AVQ00208.1"/>
    </source>
</evidence>
<accession>A0A2P1PZE1</accession>
<feature type="domain" description="Alpha-D-phosphohexomutase alpha/beta/alpha" evidence="12">
    <location>
        <begin position="354"/>
        <end position="480"/>
    </location>
</feature>
<dbReference type="PROSITE" id="PS00710">
    <property type="entry name" value="PGM_PMM"/>
    <property type="match status" value="1"/>
</dbReference>
<dbReference type="InterPro" id="IPR005844">
    <property type="entry name" value="A-D-PHexomutase_a/b/a-I"/>
</dbReference>
<evidence type="ECO:0000256" key="2">
    <source>
        <dbReference type="ARBA" id="ARBA00001946"/>
    </source>
</evidence>
<dbReference type="KEGG" id="xba:C7S18_20435"/>
<proteinExistence type="inferred from homology"/>
<keyword evidence="6" id="KW-0597">Phosphoprotein</keyword>
<evidence type="ECO:0000256" key="3">
    <source>
        <dbReference type="ARBA" id="ARBA00004699"/>
    </source>
</evidence>
<feature type="domain" description="Alpha-D-phosphohexomutase C-terminal" evidence="11">
    <location>
        <begin position="718"/>
        <end position="791"/>
    </location>
</feature>
<dbReference type="FunFam" id="3.40.120.10:FF:000001">
    <property type="entry name" value="Phosphoglucosamine mutase"/>
    <property type="match status" value="1"/>
</dbReference>
<dbReference type="GO" id="GO:0000287">
    <property type="term" value="F:magnesium ion binding"/>
    <property type="evidence" value="ECO:0007669"/>
    <property type="project" value="InterPro"/>
</dbReference>
<keyword evidence="9" id="KW-0413">Isomerase</keyword>
<name>A0A2P1PZE1_9GAMM</name>
<dbReference type="InterPro" id="IPR005841">
    <property type="entry name" value="Alpha-D-phosphohexomutase_SF"/>
</dbReference>
<comment type="cofactor">
    <cofactor evidence="2">
        <name>Mg(2+)</name>
        <dbReference type="ChEBI" id="CHEBI:18420"/>
    </cofactor>
</comment>
<feature type="domain" description="Alpha-D-phosphohexomutase alpha/beta/alpha" evidence="13">
    <location>
        <begin position="500"/>
        <end position="597"/>
    </location>
</feature>
<keyword evidence="8" id="KW-0460">Magnesium</keyword>
<dbReference type="Pfam" id="PF02879">
    <property type="entry name" value="PGM_PMM_II"/>
    <property type="match status" value="1"/>
</dbReference>
<dbReference type="Gene3D" id="3.30.310.50">
    <property type="entry name" value="Alpha-D-phosphohexomutase, C-terminal domain"/>
    <property type="match status" value="1"/>
</dbReference>
<dbReference type="PANTHER" id="PTHR43771">
    <property type="entry name" value="PHOSPHOMANNOMUTASE"/>
    <property type="match status" value="1"/>
</dbReference>
<keyword evidence="7" id="KW-0479">Metal-binding</keyword>
<evidence type="ECO:0000256" key="9">
    <source>
        <dbReference type="ARBA" id="ARBA00023235"/>
    </source>
</evidence>
<dbReference type="SUPFAM" id="SSF55957">
    <property type="entry name" value="Phosphoglucomutase, C-terminal domain"/>
    <property type="match status" value="1"/>
</dbReference>
<dbReference type="GO" id="GO:0005975">
    <property type="term" value="P:carbohydrate metabolic process"/>
    <property type="evidence" value="ECO:0007669"/>
    <property type="project" value="InterPro"/>
</dbReference>
<dbReference type="Pfam" id="PF02878">
    <property type="entry name" value="PGM_PMM_I"/>
    <property type="match status" value="1"/>
</dbReference>
<evidence type="ECO:0000259" key="11">
    <source>
        <dbReference type="Pfam" id="PF00408"/>
    </source>
</evidence>
<gene>
    <name evidence="15" type="ORF">C7S18_20435</name>
</gene>
<dbReference type="EC" id="5.4.2.8" evidence="5"/>